<proteinExistence type="predicted"/>
<evidence type="ECO:0000256" key="3">
    <source>
        <dbReference type="ARBA" id="ARBA00022840"/>
    </source>
</evidence>
<dbReference type="GO" id="GO:0005524">
    <property type="term" value="F:ATP binding"/>
    <property type="evidence" value="ECO:0007669"/>
    <property type="project" value="UniProtKB-KW"/>
</dbReference>
<dbReference type="SMART" id="SM00382">
    <property type="entry name" value="AAA"/>
    <property type="match status" value="1"/>
</dbReference>
<keyword evidence="8" id="KW-1185">Reference proteome</keyword>
<reference evidence="7" key="1">
    <citation type="submission" date="2021-12" db="EMBL/GenBank/DDBJ databases">
        <title>Discovery of the Pendulisporaceae a myxobacterial family with distinct sporulation behavior and unique specialized metabolism.</title>
        <authorList>
            <person name="Garcia R."/>
            <person name="Popoff A."/>
            <person name="Bader C.D."/>
            <person name="Loehr J."/>
            <person name="Walesch S."/>
            <person name="Walt C."/>
            <person name="Boldt J."/>
            <person name="Bunk B."/>
            <person name="Haeckl F.J.F.P.J."/>
            <person name="Gunesch A.P."/>
            <person name="Birkelbach J."/>
            <person name="Nuebel U."/>
            <person name="Pietschmann T."/>
            <person name="Bach T."/>
            <person name="Mueller R."/>
        </authorList>
    </citation>
    <scope>NUCLEOTIDE SEQUENCE</scope>
    <source>
        <strain evidence="7">MSr11367</strain>
    </source>
</reference>
<dbReference type="InterPro" id="IPR003593">
    <property type="entry name" value="AAA+_ATPase"/>
</dbReference>
<dbReference type="InterPro" id="IPR003439">
    <property type="entry name" value="ABC_transporter-like_ATP-bd"/>
</dbReference>
<dbReference type="RefSeq" id="WP_394834034.1">
    <property type="nucleotide sequence ID" value="NZ_CP089929.1"/>
</dbReference>
<accession>A0ABZ2L5B5</accession>
<evidence type="ECO:0000259" key="6">
    <source>
        <dbReference type="PROSITE" id="PS50893"/>
    </source>
</evidence>
<name>A0ABZ2L5B5_9BACT</name>
<organism evidence="7 8">
    <name type="scientific">Pendulispora rubella</name>
    <dbReference type="NCBI Taxonomy" id="2741070"/>
    <lineage>
        <taxon>Bacteria</taxon>
        <taxon>Pseudomonadati</taxon>
        <taxon>Myxococcota</taxon>
        <taxon>Myxococcia</taxon>
        <taxon>Myxococcales</taxon>
        <taxon>Sorangiineae</taxon>
        <taxon>Pendulisporaceae</taxon>
        <taxon>Pendulispora</taxon>
    </lineage>
</organism>
<dbReference type="InterPro" id="IPR027417">
    <property type="entry name" value="P-loop_NTPase"/>
</dbReference>
<keyword evidence="1" id="KW-0813">Transport</keyword>
<dbReference type="Proteomes" id="UP001374803">
    <property type="component" value="Chromosome"/>
</dbReference>
<dbReference type="PROSITE" id="PS00211">
    <property type="entry name" value="ABC_TRANSPORTER_1"/>
    <property type="match status" value="1"/>
</dbReference>
<sequence length="278" mass="30091">MSTNRGEELTSPALEAVAVCASYAQKAPKGSFSPFVLDGVDLTVAEGELVALLGANGAGKSTLLRVLSGTLEPTSGQVRLFGTPLGACDRRALARSMAVVGQTEEMSFGFRVRDVVMMGRAPHQGGWMRATDEDVSIVEEAIQHCELAAFADRPVLALSGGEQKRVAIARALAQRPRALLLDEPAAFFDVRHKIALYDLLAEQVARQKLACVVVMHDINIASQYASRVALMKGGRFLAVGTVEEVMTYARLRETFDTDLYVGVNELTGMRFFLPMRGR</sequence>
<keyword evidence="4" id="KW-1278">Translocase</keyword>
<feature type="domain" description="ABC transporter" evidence="6">
    <location>
        <begin position="14"/>
        <end position="258"/>
    </location>
</feature>
<gene>
    <name evidence="7" type="ORF">LVJ94_46770</name>
</gene>
<dbReference type="Pfam" id="PF00005">
    <property type="entry name" value="ABC_tran"/>
    <property type="match status" value="1"/>
</dbReference>
<dbReference type="InterPro" id="IPR017871">
    <property type="entry name" value="ABC_transporter-like_CS"/>
</dbReference>
<dbReference type="Gene3D" id="3.40.50.300">
    <property type="entry name" value="P-loop containing nucleotide triphosphate hydrolases"/>
    <property type="match status" value="1"/>
</dbReference>
<evidence type="ECO:0000256" key="4">
    <source>
        <dbReference type="ARBA" id="ARBA00022967"/>
    </source>
</evidence>
<comment type="function">
    <text evidence="5">Part of the ABC transporter complex HmuTUV involved in hemin import. Responsible for energy coupling to the transport system.</text>
</comment>
<evidence type="ECO:0000256" key="5">
    <source>
        <dbReference type="ARBA" id="ARBA00037066"/>
    </source>
</evidence>
<dbReference type="PANTHER" id="PTHR42794">
    <property type="entry name" value="HEMIN IMPORT ATP-BINDING PROTEIN HMUV"/>
    <property type="match status" value="1"/>
</dbReference>
<dbReference type="PROSITE" id="PS50893">
    <property type="entry name" value="ABC_TRANSPORTER_2"/>
    <property type="match status" value="1"/>
</dbReference>
<keyword evidence="2" id="KW-0547">Nucleotide-binding</keyword>
<dbReference type="EMBL" id="CP089983">
    <property type="protein sequence ID" value="WXB04395.1"/>
    <property type="molecule type" value="Genomic_DNA"/>
</dbReference>
<dbReference type="PANTHER" id="PTHR42794:SF1">
    <property type="entry name" value="HEMIN IMPORT ATP-BINDING PROTEIN HMUV"/>
    <property type="match status" value="1"/>
</dbReference>
<keyword evidence="3 7" id="KW-0067">ATP-binding</keyword>
<protein>
    <submittedName>
        <fullName evidence="7">ABC transporter ATP-binding protein</fullName>
    </submittedName>
</protein>
<evidence type="ECO:0000313" key="7">
    <source>
        <dbReference type="EMBL" id="WXB04395.1"/>
    </source>
</evidence>
<evidence type="ECO:0000313" key="8">
    <source>
        <dbReference type="Proteomes" id="UP001374803"/>
    </source>
</evidence>
<evidence type="ECO:0000256" key="2">
    <source>
        <dbReference type="ARBA" id="ARBA00022741"/>
    </source>
</evidence>
<dbReference type="SUPFAM" id="SSF52540">
    <property type="entry name" value="P-loop containing nucleoside triphosphate hydrolases"/>
    <property type="match status" value="1"/>
</dbReference>
<evidence type="ECO:0000256" key="1">
    <source>
        <dbReference type="ARBA" id="ARBA00022448"/>
    </source>
</evidence>
<dbReference type="CDD" id="cd03214">
    <property type="entry name" value="ABC_Iron-Siderophores_B12_Hemin"/>
    <property type="match status" value="1"/>
</dbReference>